<feature type="domain" description="PAC" evidence="23">
    <location>
        <begin position="230"/>
        <end position="282"/>
    </location>
</feature>
<feature type="modified residue" description="4-aspartylphosphate" evidence="19">
    <location>
        <position position="849"/>
    </location>
</feature>
<reference evidence="25 26" key="1">
    <citation type="submission" date="2020-08" db="EMBL/GenBank/DDBJ databases">
        <title>Genomic Encyclopedia of Type Strains, Phase IV (KMG-IV): sequencing the most valuable type-strain genomes for metagenomic binning, comparative biology and taxonomic classification.</title>
        <authorList>
            <person name="Goeker M."/>
        </authorList>
    </citation>
    <scope>NUCLEOTIDE SEQUENCE [LARGE SCALE GENOMIC DNA]</scope>
    <source>
        <strain evidence="25 26">DSM 27165</strain>
    </source>
</reference>
<keyword evidence="12" id="KW-0902">Two-component regulatory system</keyword>
<evidence type="ECO:0000313" key="25">
    <source>
        <dbReference type="EMBL" id="MBB5019004.1"/>
    </source>
</evidence>
<keyword evidence="4" id="KW-1003">Cell membrane</keyword>
<keyword evidence="26" id="KW-1185">Reference proteome</keyword>
<evidence type="ECO:0000256" key="15">
    <source>
        <dbReference type="ARBA" id="ARBA00064003"/>
    </source>
</evidence>
<keyword evidence="9" id="KW-0418">Kinase</keyword>
<comment type="catalytic activity">
    <reaction evidence="1">
        <text>ATP + protein L-histidine = ADP + protein N-phospho-L-histidine.</text>
        <dbReference type="EC" id="2.7.13.3"/>
    </reaction>
</comment>
<accession>A0A840MIG6</accession>
<evidence type="ECO:0000256" key="12">
    <source>
        <dbReference type="ARBA" id="ARBA00023012"/>
    </source>
</evidence>
<dbReference type="SMART" id="SM00387">
    <property type="entry name" value="HATPase_c"/>
    <property type="match status" value="1"/>
</dbReference>
<dbReference type="SUPFAM" id="SSF47384">
    <property type="entry name" value="Homodimeric domain of signal transducing histidine kinase"/>
    <property type="match status" value="1"/>
</dbReference>
<feature type="domain" description="Histidine kinase" evidence="20">
    <location>
        <begin position="555"/>
        <end position="776"/>
    </location>
</feature>
<dbReference type="SMART" id="SM00091">
    <property type="entry name" value="PAS"/>
    <property type="match status" value="3"/>
</dbReference>
<dbReference type="InterPro" id="IPR000700">
    <property type="entry name" value="PAS-assoc_C"/>
</dbReference>
<evidence type="ECO:0000313" key="26">
    <source>
        <dbReference type="Proteomes" id="UP000575898"/>
    </source>
</evidence>
<dbReference type="Gene3D" id="3.30.565.10">
    <property type="entry name" value="Histidine kinase-like ATPase, C-terminal domain"/>
    <property type="match status" value="1"/>
</dbReference>
<dbReference type="FunFam" id="1.10.287.130:FF:000002">
    <property type="entry name" value="Two-component osmosensing histidine kinase"/>
    <property type="match status" value="1"/>
</dbReference>
<dbReference type="GO" id="GO:0005886">
    <property type="term" value="C:plasma membrane"/>
    <property type="evidence" value="ECO:0007669"/>
    <property type="project" value="UniProtKB-SubCell"/>
</dbReference>
<feature type="domain" description="PAS" evidence="22">
    <location>
        <begin position="283"/>
        <end position="323"/>
    </location>
</feature>
<dbReference type="Gene3D" id="3.40.50.2300">
    <property type="match status" value="2"/>
</dbReference>
<dbReference type="InterPro" id="IPR003594">
    <property type="entry name" value="HATPase_dom"/>
</dbReference>
<dbReference type="InterPro" id="IPR036097">
    <property type="entry name" value="HisK_dim/P_sf"/>
</dbReference>
<evidence type="ECO:0000256" key="18">
    <source>
        <dbReference type="PROSITE-ProRule" id="PRU00110"/>
    </source>
</evidence>
<keyword evidence="13" id="KW-0472">Membrane</keyword>
<dbReference type="PANTHER" id="PTHR45339">
    <property type="entry name" value="HYBRID SIGNAL TRANSDUCTION HISTIDINE KINASE J"/>
    <property type="match status" value="1"/>
</dbReference>
<dbReference type="RefSeq" id="WP_184039130.1">
    <property type="nucleotide sequence ID" value="NZ_JACHHY010000013.1"/>
</dbReference>
<keyword evidence="7" id="KW-0812">Transmembrane</keyword>
<dbReference type="PROSITE" id="PS50112">
    <property type="entry name" value="PAS"/>
    <property type="match status" value="2"/>
</dbReference>
<dbReference type="SUPFAM" id="SSF47226">
    <property type="entry name" value="Histidine-containing phosphotransfer domain, HPT domain"/>
    <property type="match status" value="1"/>
</dbReference>
<dbReference type="PANTHER" id="PTHR45339:SF1">
    <property type="entry name" value="HYBRID SIGNAL TRANSDUCTION HISTIDINE KINASE J"/>
    <property type="match status" value="1"/>
</dbReference>
<evidence type="ECO:0000256" key="10">
    <source>
        <dbReference type="ARBA" id="ARBA00022840"/>
    </source>
</evidence>
<organism evidence="25 26">
    <name type="scientific">Chitinivorax tropicus</name>
    <dbReference type="NCBI Taxonomy" id="714531"/>
    <lineage>
        <taxon>Bacteria</taxon>
        <taxon>Pseudomonadati</taxon>
        <taxon>Pseudomonadota</taxon>
        <taxon>Betaproteobacteria</taxon>
        <taxon>Chitinivorax</taxon>
    </lineage>
</organism>
<evidence type="ECO:0000256" key="11">
    <source>
        <dbReference type="ARBA" id="ARBA00022989"/>
    </source>
</evidence>
<comment type="caution">
    <text evidence="25">The sequence shown here is derived from an EMBL/GenBank/DDBJ whole genome shotgun (WGS) entry which is preliminary data.</text>
</comment>
<feature type="domain" description="Response regulatory" evidence="21">
    <location>
        <begin position="941"/>
        <end position="1059"/>
    </location>
</feature>
<dbReference type="SUPFAM" id="SSF52172">
    <property type="entry name" value="CheY-like"/>
    <property type="match status" value="2"/>
</dbReference>
<evidence type="ECO:0000259" key="24">
    <source>
        <dbReference type="PROSITE" id="PS50894"/>
    </source>
</evidence>
<keyword evidence="10" id="KW-0067">ATP-binding</keyword>
<feature type="modified residue" description="4-aspartylphosphate" evidence="19">
    <location>
        <position position="990"/>
    </location>
</feature>
<evidence type="ECO:0000256" key="8">
    <source>
        <dbReference type="ARBA" id="ARBA00022741"/>
    </source>
</evidence>
<dbReference type="CDD" id="cd00088">
    <property type="entry name" value="HPT"/>
    <property type="match status" value="1"/>
</dbReference>
<evidence type="ECO:0000256" key="1">
    <source>
        <dbReference type="ARBA" id="ARBA00000085"/>
    </source>
</evidence>
<dbReference type="InterPro" id="IPR003661">
    <property type="entry name" value="HisK_dim/P_dom"/>
</dbReference>
<comment type="subunit">
    <text evidence="15">At low DSF concentrations, interacts with RpfF.</text>
</comment>
<dbReference type="EC" id="2.7.13.3" evidence="3"/>
<dbReference type="FunFam" id="3.30.565.10:FF:000010">
    <property type="entry name" value="Sensor histidine kinase RcsC"/>
    <property type="match status" value="1"/>
</dbReference>
<evidence type="ECO:0000256" key="3">
    <source>
        <dbReference type="ARBA" id="ARBA00012438"/>
    </source>
</evidence>
<dbReference type="InterPro" id="IPR001610">
    <property type="entry name" value="PAC"/>
</dbReference>
<keyword evidence="8" id="KW-0547">Nucleotide-binding</keyword>
<evidence type="ECO:0000256" key="2">
    <source>
        <dbReference type="ARBA" id="ARBA00004651"/>
    </source>
</evidence>
<dbReference type="GO" id="GO:0005524">
    <property type="term" value="F:ATP binding"/>
    <property type="evidence" value="ECO:0007669"/>
    <property type="project" value="UniProtKB-KW"/>
</dbReference>
<dbReference type="Pfam" id="PF00512">
    <property type="entry name" value="HisKA"/>
    <property type="match status" value="1"/>
</dbReference>
<comment type="subcellular location">
    <subcellularLocation>
        <location evidence="2">Cell membrane</location>
        <topology evidence="2">Multi-pass membrane protein</topology>
    </subcellularLocation>
</comment>
<dbReference type="GO" id="GO:0000155">
    <property type="term" value="F:phosphorelay sensor kinase activity"/>
    <property type="evidence" value="ECO:0007669"/>
    <property type="project" value="InterPro"/>
</dbReference>
<evidence type="ECO:0000256" key="14">
    <source>
        <dbReference type="ARBA" id="ARBA00058004"/>
    </source>
</evidence>
<dbReference type="AlphaFoldDB" id="A0A840MIG6"/>
<dbReference type="SMART" id="SM00448">
    <property type="entry name" value="REC"/>
    <property type="match status" value="2"/>
</dbReference>
<dbReference type="InterPro" id="IPR036641">
    <property type="entry name" value="HPT_dom_sf"/>
</dbReference>
<dbReference type="Gene3D" id="1.10.287.130">
    <property type="match status" value="1"/>
</dbReference>
<keyword evidence="11" id="KW-1133">Transmembrane helix</keyword>
<evidence type="ECO:0000256" key="5">
    <source>
        <dbReference type="ARBA" id="ARBA00022553"/>
    </source>
</evidence>
<evidence type="ECO:0000256" key="16">
    <source>
        <dbReference type="ARBA" id="ARBA00068150"/>
    </source>
</evidence>
<dbReference type="InterPro" id="IPR011006">
    <property type="entry name" value="CheY-like_superfamily"/>
</dbReference>
<protein>
    <recommendedName>
        <fullName evidence="16">Sensory/regulatory protein RpfC</fullName>
        <ecNumber evidence="3">2.7.13.3</ecNumber>
    </recommendedName>
    <alternativeName>
        <fullName evidence="17">Virulence sensor protein BvgS</fullName>
    </alternativeName>
</protein>
<dbReference type="Pfam" id="PF00072">
    <property type="entry name" value="Response_reg"/>
    <property type="match status" value="2"/>
</dbReference>
<evidence type="ECO:0000256" key="9">
    <source>
        <dbReference type="ARBA" id="ARBA00022777"/>
    </source>
</evidence>
<dbReference type="CDD" id="cd00130">
    <property type="entry name" value="PAS"/>
    <property type="match status" value="1"/>
</dbReference>
<feature type="domain" description="PAC" evidence="23">
    <location>
        <begin position="362"/>
        <end position="410"/>
    </location>
</feature>
<dbReference type="InterPro" id="IPR000014">
    <property type="entry name" value="PAS"/>
</dbReference>
<evidence type="ECO:0000259" key="23">
    <source>
        <dbReference type="PROSITE" id="PS50113"/>
    </source>
</evidence>
<evidence type="ECO:0000256" key="6">
    <source>
        <dbReference type="ARBA" id="ARBA00022679"/>
    </source>
</evidence>
<dbReference type="SMART" id="SM00388">
    <property type="entry name" value="HisKA"/>
    <property type="match status" value="1"/>
</dbReference>
<dbReference type="SUPFAM" id="SSF55785">
    <property type="entry name" value="PYP-like sensor domain (PAS domain)"/>
    <property type="match status" value="3"/>
</dbReference>
<dbReference type="PROSITE" id="PS50109">
    <property type="entry name" value="HIS_KIN"/>
    <property type="match status" value="1"/>
</dbReference>
<dbReference type="CDD" id="cd00082">
    <property type="entry name" value="HisKA"/>
    <property type="match status" value="1"/>
</dbReference>
<sequence>MQETRLSDFGKLLQRQLKRSLGINSDDALAALMHALEACGQQAGEQSPLHKLGERLSTLFGQINLAYEQSERDLALRTRSLELSSNELFQANEQLRLDAQSQQAALTQLRETINHLLSGSQQPRVTEDDSDITYLSAMISHLVAEQERAQAKLTESEQRFRLVFESLREVVYQTDVAGHWRYLNPAWCDITGFSTEESIGVHLKELFHPDDVATAMDQITRLLNCDIRSCRLNSRWVNRFGQIRWIELYAHRLEDKRGELLGLTGSLIDITERVEAERELKRTMEVLLTLVENMQAGVMVEDSTGQIVLINETMNHLFGLEPHLHIQAGQTFQEVMQHTAARFADGDAFARQARWLHQRGQLSRDTEVIMKDGRVLEMDFVPMGNAGKRRVMWSFRDITQRKQAENEINRARMQLVDAIESLDAGLIMLDAEERLAICNQRFRELFPQAAEVLQPGMPYLDILREYCFQGGHRWNGEKPEHFIQRQLSRIRHPGQTIEQQVNGRWVRSSDRRTADGGVVSLYTDISSLKQSEAMLLRAKEAAESANQAKSEFLANMSHEIRTPMNGIIGMVQLALDTELNAEQREYLGLVKSSADGLLTIINEILDFSKIEAGRMEVEQVEFSPRPMLNDIVKSMGLRAQEKGLEMICDVSLALPYRLIGDPSRLRQVINNLIGNAIKFTEHGEIVLKVVTNEPKQNHVQVHFSVKDSGIGIPKDKQQLIFESFQQADTSTTRKYGGTGLGLTICQRLVELMGGRIWVESEPGQGSTFHFVLPYAIAQHTERPIAAPIEAVIGKTALVIDDNSTNLMVTSRQLNQLGLTITTADDPVTATQMILEEYEQQRHFDLVFIDGHMPEIDGLTLLEQLNELQLLKNSRSFILTSGGKRGDAKRGQNCGLVGYLTKPVTDQELHDAIMLAMGLNPQGNNAQLITRHSLRERDRTGNILLVEDNPVNQKLAIRLLEKMGHQVTLAENGQIGADLAISQRFDLILMDVQMPIMGGFEATGLIRTHEQAAGYHTPIIAMTARAMQGDREQCLQAGMDDYLTKPIQQQLLIEAIQRMLALPQHSQPEPDTPITPTMHPIFAEAVARMGGDEVLFAQLASLFLSDYHEYVNTLQNALDDKSSDKVMRAAHTLKGMVVNFGLNGVAKLAQSLEAFGSNPTDWAVAHDTMQQLKSELDDVLPLLRQCAAIAQNGVNA</sequence>
<dbReference type="Gene3D" id="3.30.450.20">
    <property type="entry name" value="PAS domain"/>
    <property type="match status" value="3"/>
</dbReference>
<dbReference type="InterPro" id="IPR035965">
    <property type="entry name" value="PAS-like_dom_sf"/>
</dbReference>
<dbReference type="PRINTS" id="PR00344">
    <property type="entry name" value="BCTRLSENSOR"/>
</dbReference>
<dbReference type="InterPro" id="IPR008207">
    <property type="entry name" value="Sig_transdc_His_kin_Hpt_dom"/>
</dbReference>
<feature type="domain" description="PAS" evidence="22">
    <location>
        <begin position="156"/>
        <end position="226"/>
    </location>
</feature>
<evidence type="ECO:0000256" key="19">
    <source>
        <dbReference type="PROSITE-ProRule" id="PRU00169"/>
    </source>
</evidence>
<evidence type="ECO:0000256" key="17">
    <source>
        <dbReference type="ARBA" id="ARBA00070152"/>
    </source>
</evidence>
<dbReference type="Pfam" id="PF12860">
    <property type="entry name" value="PAS_7"/>
    <property type="match status" value="2"/>
</dbReference>
<keyword evidence="6" id="KW-0808">Transferase</keyword>
<dbReference type="PROSITE" id="PS50110">
    <property type="entry name" value="RESPONSE_REGULATORY"/>
    <property type="match status" value="2"/>
</dbReference>
<name>A0A840MIG6_9PROT</name>
<dbReference type="InterPro" id="IPR001789">
    <property type="entry name" value="Sig_transdc_resp-reg_receiver"/>
</dbReference>
<dbReference type="CDD" id="cd16922">
    <property type="entry name" value="HATPase_EvgS-ArcB-TorS-like"/>
    <property type="match status" value="1"/>
</dbReference>
<proteinExistence type="predicted"/>
<dbReference type="NCBIfam" id="TIGR00229">
    <property type="entry name" value="sensory_box"/>
    <property type="match status" value="2"/>
</dbReference>
<evidence type="ECO:0000259" key="22">
    <source>
        <dbReference type="PROSITE" id="PS50112"/>
    </source>
</evidence>
<feature type="domain" description="HPt" evidence="24">
    <location>
        <begin position="1091"/>
        <end position="1195"/>
    </location>
</feature>
<dbReference type="CDD" id="cd17546">
    <property type="entry name" value="REC_hyHK_CKI1_RcsC-like"/>
    <property type="match status" value="1"/>
</dbReference>
<dbReference type="PROSITE" id="PS50894">
    <property type="entry name" value="HPT"/>
    <property type="match status" value="1"/>
</dbReference>
<feature type="modified residue" description="Phosphohistidine" evidence="18">
    <location>
        <position position="1130"/>
    </location>
</feature>
<dbReference type="Pfam" id="PF08448">
    <property type="entry name" value="PAS_4"/>
    <property type="match status" value="1"/>
</dbReference>
<evidence type="ECO:0000256" key="13">
    <source>
        <dbReference type="ARBA" id="ARBA00023136"/>
    </source>
</evidence>
<dbReference type="Proteomes" id="UP000575898">
    <property type="component" value="Unassembled WGS sequence"/>
</dbReference>
<evidence type="ECO:0000256" key="7">
    <source>
        <dbReference type="ARBA" id="ARBA00022692"/>
    </source>
</evidence>
<dbReference type="Pfam" id="PF01627">
    <property type="entry name" value="Hpt"/>
    <property type="match status" value="1"/>
</dbReference>
<dbReference type="PROSITE" id="PS50113">
    <property type="entry name" value="PAC"/>
    <property type="match status" value="2"/>
</dbReference>
<dbReference type="SMART" id="SM00086">
    <property type="entry name" value="PAC"/>
    <property type="match status" value="2"/>
</dbReference>
<feature type="domain" description="Response regulatory" evidence="21">
    <location>
        <begin position="795"/>
        <end position="916"/>
    </location>
</feature>
<evidence type="ECO:0000256" key="4">
    <source>
        <dbReference type="ARBA" id="ARBA00022475"/>
    </source>
</evidence>
<dbReference type="InterPro" id="IPR005467">
    <property type="entry name" value="His_kinase_dom"/>
</dbReference>
<gene>
    <name evidence="25" type="ORF">HNQ59_002302</name>
</gene>
<dbReference type="InterPro" id="IPR036890">
    <property type="entry name" value="HATPase_C_sf"/>
</dbReference>
<evidence type="ECO:0000259" key="21">
    <source>
        <dbReference type="PROSITE" id="PS50110"/>
    </source>
</evidence>
<dbReference type="CDD" id="cd00156">
    <property type="entry name" value="REC"/>
    <property type="match status" value="1"/>
</dbReference>
<evidence type="ECO:0000259" key="20">
    <source>
        <dbReference type="PROSITE" id="PS50109"/>
    </source>
</evidence>
<comment type="function">
    <text evidence="14">Member of the two-component regulatory system BvgS/BvgA. Phosphorylates BvgA via a four-step phosphorelay in response to environmental signals.</text>
</comment>
<dbReference type="SMART" id="SM00073">
    <property type="entry name" value="HPT"/>
    <property type="match status" value="1"/>
</dbReference>
<dbReference type="Pfam" id="PF02518">
    <property type="entry name" value="HATPase_c"/>
    <property type="match status" value="1"/>
</dbReference>
<dbReference type="SUPFAM" id="SSF55874">
    <property type="entry name" value="ATPase domain of HSP90 chaperone/DNA topoisomerase II/histidine kinase"/>
    <property type="match status" value="1"/>
</dbReference>
<dbReference type="InterPro" id="IPR013656">
    <property type="entry name" value="PAS_4"/>
</dbReference>
<dbReference type="Gene3D" id="1.20.120.160">
    <property type="entry name" value="HPT domain"/>
    <property type="match status" value="1"/>
</dbReference>
<dbReference type="InterPro" id="IPR004358">
    <property type="entry name" value="Sig_transdc_His_kin-like_C"/>
</dbReference>
<dbReference type="EMBL" id="JACHHY010000013">
    <property type="protein sequence ID" value="MBB5019004.1"/>
    <property type="molecule type" value="Genomic_DNA"/>
</dbReference>
<keyword evidence="5 19" id="KW-0597">Phosphoprotein</keyword>